<dbReference type="InterPro" id="IPR039733">
    <property type="entry name" value="NTAQ1"/>
</dbReference>
<dbReference type="InterPro" id="IPR037132">
    <property type="entry name" value="N_Gln_amidohydro_ab_roll_sf"/>
</dbReference>
<evidence type="ECO:0000313" key="10">
    <source>
        <dbReference type="EMBL" id="CAK0857221.1"/>
    </source>
</evidence>
<sequence length="115" mass="12575">AVAELRPPAFTAQVAGAEADALAGAIPRRADCSYTFCYCEENVWRLCALACIRDAASYAVFISNEMGQVQLWQQRVGSPDAGRVIWDYHVICVSDCGADGGGDHPRRYRVFDLDS</sequence>
<reference evidence="10" key="1">
    <citation type="submission" date="2023-10" db="EMBL/GenBank/DDBJ databases">
        <authorList>
            <person name="Chen Y."/>
            <person name="Shah S."/>
            <person name="Dougan E. K."/>
            <person name="Thang M."/>
            <person name="Chan C."/>
        </authorList>
    </citation>
    <scope>NUCLEOTIDE SEQUENCE [LARGE SCALE GENOMIC DNA]</scope>
</reference>
<comment type="subunit">
    <text evidence="2 8">Monomer.</text>
</comment>
<comment type="similarity">
    <text evidence="1 8">Belongs to the NTAQ1 family.</text>
</comment>
<evidence type="ECO:0000313" key="11">
    <source>
        <dbReference type="Proteomes" id="UP001189429"/>
    </source>
</evidence>
<keyword evidence="5 8" id="KW-0378">Hydrolase</keyword>
<evidence type="ECO:0000256" key="2">
    <source>
        <dbReference type="ARBA" id="ARBA00011245"/>
    </source>
</evidence>
<comment type="function">
    <text evidence="8">Mediates the side-chain deamidation of N-terminal glutamine residues to glutamate, an important step in N-end rule pathway of protein degradation. Conversion of the resulting N-terminal glutamine to glutamate renders the protein susceptible to arginylation, polyubiquitination and degradation as specified by the N-end rule. Does not act on substrates with internal or C-terminal glutamine and does not act on non-glutamine residues in any position.</text>
</comment>
<comment type="catalytic activity">
    <reaction evidence="7 8">
        <text>N-terminal L-glutaminyl-[protein] + H2O = N-terminal L-glutamyl-[protein] + NH4(+)</text>
        <dbReference type="Rhea" id="RHEA:50680"/>
        <dbReference type="Rhea" id="RHEA-COMP:12668"/>
        <dbReference type="Rhea" id="RHEA-COMP:12777"/>
        <dbReference type="ChEBI" id="CHEBI:15377"/>
        <dbReference type="ChEBI" id="CHEBI:28938"/>
        <dbReference type="ChEBI" id="CHEBI:64721"/>
        <dbReference type="ChEBI" id="CHEBI:64722"/>
        <dbReference type="EC" id="3.5.1.122"/>
    </reaction>
</comment>
<dbReference type="PANTHER" id="PTHR13035:SF0">
    <property type="entry name" value="PROTEIN N-TERMINAL GLUTAMINE AMIDOHYDROLASE"/>
    <property type="match status" value="1"/>
</dbReference>
<comment type="caution">
    <text evidence="10">The sequence shown here is derived from an EMBL/GenBank/DDBJ whole genome shotgun (WGS) entry which is preliminary data.</text>
</comment>
<organism evidence="10 11">
    <name type="scientific">Prorocentrum cordatum</name>
    <dbReference type="NCBI Taxonomy" id="2364126"/>
    <lineage>
        <taxon>Eukaryota</taxon>
        <taxon>Sar</taxon>
        <taxon>Alveolata</taxon>
        <taxon>Dinophyceae</taxon>
        <taxon>Prorocentrales</taxon>
        <taxon>Prorocentraceae</taxon>
        <taxon>Prorocentrum</taxon>
    </lineage>
</organism>
<accession>A0ABN9UEE2</accession>
<dbReference type="Gene3D" id="3.10.620.10">
    <property type="entry name" value="Protein N-terminal glutamine amidohydrolase, alpha beta roll"/>
    <property type="match status" value="1"/>
</dbReference>
<dbReference type="EMBL" id="CAUYUJ010015711">
    <property type="protein sequence ID" value="CAK0857221.1"/>
    <property type="molecule type" value="Genomic_DNA"/>
</dbReference>
<protein>
    <recommendedName>
        <fullName evidence="4 8">Protein N-terminal glutamine amidohydrolase</fullName>
        <ecNumber evidence="3 8">3.5.1.122</ecNumber>
    </recommendedName>
    <alternativeName>
        <fullName evidence="6 8">Protein NH2-terminal glutamine deamidase</fullName>
    </alternativeName>
</protein>
<dbReference type="PANTHER" id="PTHR13035">
    <property type="entry name" value="PROTEIN N-TERMINAL GLUTAMINE AMIDOHYDROLASE"/>
    <property type="match status" value="1"/>
</dbReference>
<evidence type="ECO:0000256" key="4">
    <source>
        <dbReference type="ARBA" id="ARBA00021247"/>
    </source>
</evidence>
<dbReference type="InterPro" id="IPR023128">
    <property type="entry name" value="Prot_N_Gln_amidohydro_ab_roll"/>
</dbReference>
<gene>
    <name evidence="10" type="ORF">PCOR1329_LOCUS47395</name>
</gene>
<feature type="domain" description="Protein N-terminal glutamine amidohydrolase alpha beta roll" evidence="9">
    <location>
        <begin position="34"/>
        <end position="115"/>
    </location>
</feature>
<name>A0ABN9UEE2_9DINO</name>
<evidence type="ECO:0000256" key="3">
    <source>
        <dbReference type="ARBA" id="ARBA00012718"/>
    </source>
</evidence>
<feature type="non-terminal residue" evidence="10">
    <location>
        <position position="1"/>
    </location>
</feature>
<dbReference type="Pfam" id="PF09764">
    <property type="entry name" value="Nt_Gln_amidase"/>
    <property type="match status" value="1"/>
</dbReference>
<evidence type="ECO:0000256" key="6">
    <source>
        <dbReference type="ARBA" id="ARBA00029677"/>
    </source>
</evidence>
<keyword evidence="11" id="KW-1185">Reference proteome</keyword>
<evidence type="ECO:0000256" key="8">
    <source>
        <dbReference type="RuleBase" id="RU367082"/>
    </source>
</evidence>
<evidence type="ECO:0000259" key="9">
    <source>
        <dbReference type="Pfam" id="PF09764"/>
    </source>
</evidence>
<dbReference type="EC" id="3.5.1.122" evidence="3 8"/>
<evidence type="ECO:0000256" key="5">
    <source>
        <dbReference type="ARBA" id="ARBA00022801"/>
    </source>
</evidence>
<evidence type="ECO:0000256" key="7">
    <source>
        <dbReference type="ARBA" id="ARBA00048768"/>
    </source>
</evidence>
<proteinExistence type="inferred from homology"/>
<dbReference type="Proteomes" id="UP001189429">
    <property type="component" value="Unassembled WGS sequence"/>
</dbReference>
<evidence type="ECO:0000256" key="1">
    <source>
        <dbReference type="ARBA" id="ARBA00008985"/>
    </source>
</evidence>
<feature type="non-terminal residue" evidence="10">
    <location>
        <position position="115"/>
    </location>
</feature>